<dbReference type="Gene3D" id="1.10.287.950">
    <property type="entry name" value="Methyl-accepting chemotaxis protein"/>
    <property type="match status" value="1"/>
</dbReference>
<dbReference type="Pfam" id="PF00015">
    <property type="entry name" value="MCPsignal"/>
    <property type="match status" value="1"/>
</dbReference>
<organism evidence="13 14">
    <name type="scientific">Noviherbaspirillum album</name>
    <dbReference type="NCBI Taxonomy" id="3080276"/>
    <lineage>
        <taxon>Bacteria</taxon>
        <taxon>Pseudomonadati</taxon>
        <taxon>Pseudomonadota</taxon>
        <taxon>Betaproteobacteria</taxon>
        <taxon>Burkholderiales</taxon>
        <taxon>Oxalobacteraceae</taxon>
        <taxon>Noviherbaspirillum</taxon>
    </lineage>
</organism>
<evidence type="ECO:0000256" key="4">
    <source>
        <dbReference type="ARBA" id="ARBA00022692"/>
    </source>
</evidence>
<dbReference type="SMART" id="SM00283">
    <property type="entry name" value="MA"/>
    <property type="match status" value="1"/>
</dbReference>
<feature type="domain" description="Methyl-accepting transducer" evidence="11">
    <location>
        <begin position="377"/>
        <end position="606"/>
    </location>
</feature>
<dbReference type="Pfam" id="PF02743">
    <property type="entry name" value="dCache_1"/>
    <property type="match status" value="1"/>
</dbReference>
<dbReference type="InterPro" id="IPR051310">
    <property type="entry name" value="MCP_chemotaxis"/>
</dbReference>
<evidence type="ECO:0000256" key="7">
    <source>
        <dbReference type="ARBA" id="ARBA00029447"/>
    </source>
</evidence>
<evidence type="ECO:0000256" key="5">
    <source>
        <dbReference type="ARBA" id="ARBA00022989"/>
    </source>
</evidence>
<dbReference type="EMBL" id="JAWIIV010000034">
    <property type="protein sequence ID" value="MEC4722705.1"/>
    <property type="molecule type" value="Genomic_DNA"/>
</dbReference>
<dbReference type="CDD" id="cd06225">
    <property type="entry name" value="HAMP"/>
    <property type="match status" value="1"/>
</dbReference>
<protein>
    <submittedName>
        <fullName evidence="13">Methyl-accepting chemotaxis protein</fullName>
    </submittedName>
</protein>
<dbReference type="InterPro" id="IPR004090">
    <property type="entry name" value="Chemotax_Me-accpt_rcpt"/>
</dbReference>
<dbReference type="PANTHER" id="PTHR43531">
    <property type="entry name" value="PROTEIN ICFG"/>
    <property type="match status" value="1"/>
</dbReference>
<dbReference type="SUPFAM" id="SSF58104">
    <property type="entry name" value="Methyl-accepting chemotaxis protein (MCP) signaling domain"/>
    <property type="match status" value="1"/>
</dbReference>
<dbReference type="CDD" id="cd12912">
    <property type="entry name" value="PDC2_MCP_like"/>
    <property type="match status" value="1"/>
</dbReference>
<evidence type="ECO:0000256" key="6">
    <source>
        <dbReference type="ARBA" id="ARBA00023136"/>
    </source>
</evidence>
<dbReference type="CDD" id="cd11386">
    <property type="entry name" value="MCP_signal"/>
    <property type="match status" value="1"/>
</dbReference>
<keyword evidence="8" id="KW-0807">Transducer</keyword>
<dbReference type="Pfam" id="PF00672">
    <property type="entry name" value="HAMP"/>
    <property type="match status" value="1"/>
</dbReference>
<proteinExistence type="inferred from homology"/>
<keyword evidence="14" id="KW-1185">Reference proteome</keyword>
<evidence type="ECO:0000259" key="11">
    <source>
        <dbReference type="PROSITE" id="PS50111"/>
    </source>
</evidence>
<keyword evidence="6 10" id="KW-0472">Membrane</keyword>
<comment type="caution">
    <text evidence="13">The sequence shown here is derived from an EMBL/GenBank/DDBJ whole genome shotgun (WGS) entry which is preliminary data.</text>
</comment>
<dbReference type="PROSITE" id="PS50111">
    <property type="entry name" value="CHEMOTAXIS_TRANSDUC_2"/>
    <property type="match status" value="1"/>
</dbReference>
<comment type="subcellular location">
    <subcellularLocation>
        <location evidence="1">Cell membrane</location>
        <topology evidence="1">Multi-pass membrane protein</topology>
    </subcellularLocation>
</comment>
<keyword evidence="4 10" id="KW-0812">Transmembrane</keyword>
<dbReference type="InterPro" id="IPR004089">
    <property type="entry name" value="MCPsignal_dom"/>
</dbReference>
<feature type="transmembrane region" description="Helical" evidence="10">
    <location>
        <begin position="294"/>
        <end position="316"/>
    </location>
</feature>
<dbReference type="RefSeq" id="WP_326509371.1">
    <property type="nucleotide sequence ID" value="NZ_JAWIIV010000034.1"/>
</dbReference>
<evidence type="ECO:0000313" key="13">
    <source>
        <dbReference type="EMBL" id="MEC4722705.1"/>
    </source>
</evidence>
<feature type="region of interest" description="Disordered" evidence="9">
    <location>
        <begin position="644"/>
        <end position="686"/>
    </location>
</feature>
<gene>
    <name evidence="13" type="ORF">RY831_26415</name>
</gene>
<evidence type="ECO:0000256" key="3">
    <source>
        <dbReference type="ARBA" id="ARBA00022481"/>
    </source>
</evidence>
<dbReference type="PROSITE" id="PS50885">
    <property type="entry name" value="HAMP"/>
    <property type="match status" value="1"/>
</dbReference>
<dbReference type="PANTHER" id="PTHR43531:SF14">
    <property type="entry name" value="METHYL-ACCEPTING CHEMOTAXIS PROTEIN I-RELATED"/>
    <property type="match status" value="1"/>
</dbReference>
<accession>A0ABU6JGB2</accession>
<comment type="similarity">
    <text evidence="7">Belongs to the methyl-accepting chemotaxis (MCP) protein family.</text>
</comment>
<keyword evidence="5 10" id="KW-1133">Transmembrane helix</keyword>
<evidence type="ECO:0000256" key="8">
    <source>
        <dbReference type="PROSITE-ProRule" id="PRU00284"/>
    </source>
</evidence>
<dbReference type="PRINTS" id="PR00260">
    <property type="entry name" value="CHEMTRNSDUCR"/>
</dbReference>
<keyword evidence="3" id="KW-0488">Methylation</keyword>
<dbReference type="Gene3D" id="3.30.450.20">
    <property type="entry name" value="PAS domain"/>
    <property type="match status" value="1"/>
</dbReference>
<keyword evidence="2" id="KW-1003">Cell membrane</keyword>
<dbReference type="Proteomes" id="UP001352263">
    <property type="component" value="Unassembled WGS sequence"/>
</dbReference>
<sequence length="686" mass="72222">MKLIRKLSIKQKLVVSMACCLLLFMAISSTLSVILTANGIRERVIATELPAVVGEIRNDILRQISEPLAISRSIANNTYLLDWEAGGLIDEDAAGWQKYASTLKAKTGAASVFWVSGATGRYFTDAGLNRTLDKSAASDQWLYGFLSSGKPYTLDIDKDVGADKYMLFINMRADAGADKPVVTGLGLSVDTLANTVRSYRIGESGYVYLLRANGSYLIHRDPSLVDGKHFLKDAPGFNSELSAKLLSGQKFVNASYESKGGTQMVAASFVPELNAYVVAEVPEAEVLGNVAQSAMVSALAAALVGGGIGLLVIFLISRAIAAPVARAARMLGEIADGNGDLTRRMEVESEDEVGALASAFNRFVASLNRTIGEVKASTATIAAATSEIVTGNMDLSSRTEAQASSLEETASAMEELTATVKQNAQSADQSNQLAIVASDQAVKGGQVVGQVVETMGSIRESSRKIVDIIAVIDGIAFQTNILALNAAVEAARAGEQGRGFAVVASEVRSLAQRSATAAKEIKSLIDDSVSKVEVGSKLVDEAGATMGDVVDSVKRVTSIMREIATASHEQSDGIGQVNLAVTQMDNVTQQNAALVEEAAAAAKSLQDQTANLSRIVSVFKLDESGVAQATFSAPVAVPVIAKPETPRRPAVRQAPATRLASPEPRQGGALVNGRKPVSSADDWEEF</sequence>
<evidence type="ECO:0000256" key="9">
    <source>
        <dbReference type="SAM" id="MobiDB-lite"/>
    </source>
</evidence>
<evidence type="ECO:0000313" key="14">
    <source>
        <dbReference type="Proteomes" id="UP001352263"/>
    </source>
</evidence>
<evidence type="ECO:0000256" key="2">
    <source>
        <dbReference type="ARBA" id="ARBA00022475"/>
    </source>
</evidence>
<dbReference type="SMART" id="SM00304">
    <property type="entry name" value="HAMP"/>
    <property type="match status" value="1"/>
</dbReference>
<evidence type="ECO:0000259" key="12">
    <source>
        <dbReference type="PROSITE" id="PS50885"/>
    </source>
</evidence>
<dbReference type="InterPro" id="IPR003660">
    <property type="entry name" value="HAMP_dom"/>
</dbReference>
<name>A0ABU6JGB2_9BURK</name>
<dbReference type="InterPro" id="IPR033479">
    <property type="entry name" value="dCache_1"/>
</dbReference>
<feature type="domain" description="HAMP" evidence="12">
    <location>
        <begin position="318"/>
        <end position="372"/>
    </location>
</feature>
<evidence type="ECO:0000256" key="10">
    <source>
        <dbReference type="SAM" id="Phobius"/>
    </source>
</evidence>
<reference evidence="13 14" key="1">
    <citation type="submission" date="2023-10" db="EMBL/GenBank/DDBJ databases">
        <title>Noviherbaspirillum sp. CPCC 100848 genome assembly.</title>
        <authorList>
            <person name="Li X.Y."/>
            <person name="Fang X.M."/>
        </authorList>
    </citation>
    <scope>NUCLEOTIDE SEQUENCE [LARGE SCALE GENOMIC DNA]</scope>
    <source>
        <strain evidence="13 14">CPCC 100848</strain>
    </source>
</reference>
<evidence type="ECO:0000256" key="1">
    <source>
        <dbReference type="ARBA" id="ARBA00004651"/>
    </source>
</evidence>